<evidence type="ECO:0000313" key="14">
    <source>
        <dbReference type="Proteomes" id="UP000314011"/>
    </source>
</evidence>
<keyword evidence="4" id="KW-0521">NADP</keyword>
<accession>A0A5C5GFG8</accession>
<dbReference type="RefSeq" id="WP_140194172.1">
    <property type="nucleotide sequence ID" value="NZ_CP065915.1"/>
</dbReference>
<reference evidence="13 14" key="1">
    <citation type="submission" date="2019-06" db="EMBL/GenBank/DDBJ databases">
        <title>Genome of new Rhodobacteraceae sp. SM1903.</title>
        <authorList>
            <person name="Ren X."/>
        </authorList>
    </citation>
    <scope>NUCLEOTIDE SEQUENCE [LARGE SCALE GENOMIC DNA]</scope>
    <source>
        <strain evidence="13 14">SM1903</strain>
    </source>
</reference>
<feature type="binding site" evidence="8">
    <location>
        <position position="199"/>
    </location>
    <ligand>
        <name>NAD(+)</name>
        <dbReference type="ChEBI" id="CHEBI:57540"/>
    </ligand>
</feature>
<dbReference type="SUPFAM" id="SSF51905">
    <property type="entry name" value="FAD/NAD(P)-binding domain"/>
    <property type="match status" value="1"/>
</dbReference>
<feature type="disulfide bond" description="Redox-active" evidence="9">
    <location>
        <begin position="43"/>
        <end position="48"/>
    </location>
</feature>
<dbReference type="Proteomes" id="UP000314011">
    <property type="component" value="Unassembled WGS sequence"/>
</dbReference>
<feature type="binding site" evidence="8">
    <location>
        <begin position="176"/>
        <end position="183"/>
    </location>
    <ligand>
        <name>NAD(+)</name>
        <dbReference type="ChEBI" id="CHEBI:57540"/>
    </ligand>
</feature>
<dbReference type="Pfam" id="PF07992">
    <property type="entry name" value="Pyr_redox_2"/>
    <property type="match status" value="1"/>
</dbReference>
<evidence type="ECO:0000313" key="13">
    <source>
        <dbReference type="EMBL" id="TNY33485.1"/>
    </source>
</evidence>
<dbReference type="PANTHER" id="PTHR43014:SF2">
    <property type="entry name" value="MERCURIC REDUCTASE"/>
    <property type="match status" value="1"/>
</dbReference>
<evidence type="ECO:0000256" key="3">
    <source>
        <dbReference type="ARBA" id="ARBA00022827"/>
    </source>
</evidence>
<evidence type="ECO:0000256" key="8">
    <source>
        <dbReference type="PIRSR" id="PIRSR000350-3"/>
    </source>
</evidence>
<dbReference type="PRINTS" id="PR00411">
    <property type="entry name" value="PNDRDTASEI"/>
</dbReference>
<dbReference type="SUPFAM" id="SSF55424">
    <property type="entry name" value="FAD/NAD-linked reductases, dimerisation (C-terminal) domain"/>
    <property type="match status" value="1"/>
</dbReference>
<evidence type="ECO:0000256" key="10">
    <source>
        <dbReference type="RuleBase" id="RU003691"/>
    </source>
</evidence>
<dbReference type="InterPro" id="IPR001100">
    <property type="entry name" value="Pyr_nuc-diS_OxRdtase"/>
</dbReference>
<organism evidence="13 14">
    <name type="scientific">Pelagovum pacificum</name>
    <dbReference type="NCBI Taxonomy" id="2588711"/>
    <lineage>
        <taxon>Bacteria</taxon>
        <taxon>Pseudomonadati</taxon>
        <taxon>Pseudomonadota</taxon>
        <taxon>Alphaproteobacteria</taxon>
        <taxon>Rhodobacterales</taxon>
        <taxon>Paracoccaceae</taxon>
        <taxon>Pelagovum</taxon>
    </lineage>
</organism>
<dbReference type="InterPro" id="IPR004099">
    <property type="entry name" value="Pyr_nucl-diS_OxRdtase_dimer"/>
</dbReference>
<feature type="binding site" evidence="8">
    <location>
        <position position="260"/>
    </location>
    <ligand>
        <name>NAD(+)</name>
        <dbReference type="ChEBI" id="CHEBI:57540"/>
    </ligand>
</feature>
<keyword evidence="6" id="KW-1015">Disulfide bond</keyword>
<evidence type="ECO:0000259" key="11">
    <source>
        <dbReference type="Pfam" id="PF02852"/>
    </source>
</evidence>
<comment type="similarity">
    <text evidence="1 10">Belongs to the class-I pyridine nucleotide-disulfide oxidoreductase family.</text>
</comment>
<evidence type="ECO:0000256" key="2">
    <source>
        <dbReference type="ARBA" id="ARBA00022630"/>
    </source>
</evidence>
<keyword evidence="3 8" id="KW-0274">FAD</keyword>
<sequence length="470" mass="49670">MERIKTDICIIGAGSGGLSVAAGASQMGAKVVLLEAGEMGGDCLNYGCVPSKALIAAGKQAHAVRSGGYGVAPVEPEVDYAGAKDHVARTIAAIAPVDSQERFEGFGVRVIREHGRFISETEVQAGDTVIEARRFVVATGSSPFVPPIEGLDGVEVHTNETIFDLRDRPEHLLIIGGGNIGMEMAQAHVRLGCKVTVIEGSTPLAKDDPELTAIVLDRLRAEGVEIVTGAQANRVSGGEAITVHTEKGDFTGSHLLMAVGRKVNVEGLDLDKANVTWSKTGVEVGDDLRSTTNRRVYAVGDAAGGLQFTHVAGYHGGIVVRSAVLGLPAKAKTSHIPWSTYTDPELAQVGLTEAQAREQHGDKLTVVRANYDENDRAQAEAKTTGLLKVMVVKGRPVGASIVGAQAGEMVGFWSLAIANNLKMSAISNSVLPYPTIAEINKRAAGAYFSPKLFESDLVKRVVRVVQRWLP</sequence>
<dbReference type="PROSITE" id="PS00076">
    <property type="entry name" value="PYRIDINE_REDOX_1"/>
    <property type="match status" value="1"/>
</dbReference>
<keyword evidence="7 10" id="KW-0676">Redox-active center</keyword>
<gene>
    <name evidence="13" type="ORF">FHY64_09490</name>
</gene>
<dbReference type="InterPro" id="IPR023753">
    <property type="entry name" value="FAD/NAD-binding_dom"/>
</dbReference>
<comment type="caution">
    <text evidence="13">The sequence shown here is derived from an EMBL/GenBank/DDBJ whole genome shotgun (WGS) entry which is preliminary data.</text>
</comment>
<name>A0A5C5GFG8_9RHOB</name>
<feature type="binding site" evidence="8">
    <location>
        <position position="115"/>
    </location>
    <ligand>
        <name>FAD</name>
        <dbReference type="ChEBI" id="CHEBI:57692"/>
    </ligand>
</feature>
<dbReference type="GO" id="GO:0016668">
    <property type="term" value="F:oxidoreductase activity, acting on a sulfur group of donors, NAD(P) as acceptor"/>
    <property type="evidence" value="ECO:0007669"/>
    <property type="project" value="InterPro"/>
</dbReference>
<feature type="domain" description="Pyridine nucleotide-disulphide oxidoreductase dimerisation" evidence="11">
    <location>
        <begin position="336"/>
        <end position="443"/>
    </location>
</feature>
<dbReference type="OrthoDB" id="9776382at2"/>
<proteinExistence type="inferred from homology"/>
<dbReference type="Gene3D" id="3.30.390.30">
    <property type="match status" value="1"/>
</dbReference>
<dbReference type="FunFam" id="3.30.390.30:FF:000001">
    <property type="entry name" value="Dihydrolipoyl dehydrogenase"/>
    <property type="match status" value="1"/>
</dbReference>
<evidence type="ECO:0000259" key="12">
    <source>
        <dbReference type="Pfam" id="PF07992"/>
    </source>
</evidence>
<dbReference type="EMBL" id="VFFF01000001">
    <property type="protein sequence ID" value="TNY33485.1"/>
    <property type="molecule type" value="Genomic_DNA"/>
</dbReference>
<dbReference type="InterPro" id="IPR012999">
    <property type="entry name" value="Pyr_OxRdtase_I_AS"/>
</dbReference>
<keyword evidence="8" id="KW-0520">NAD</keyword>
<feature type="domain" description="FAD/NAD(P)-binding" evidence="12">
    <location>
        <begin position="7"/>
        <end position="316"/>
    </location>
</feature>
<keyword evidence="14" id="KW-1185">Reference proteome</keyword>
<feature type="binding site" evidence="8">
    <location>
        <position position="301"/>
    </location>
    <ligand>
        <name>FAD</name>
        <dbReference type="ChEBI" id="CHEBI:57692"/>
    </ligand>
</feature>
<dbReference type="PANTHER" id="PTHR43014">
    <property type="entry name" value="MERCURIC REDUCTASE"/>
    <property type="match status" value="1"/>
</dbReference>
<keyword evidence="2 10" id="KW-0285">Flavoprotein</keyword>
<dbReference type="PRINTS" id="PR00368">
    <property type="entry name" value="FADPNR"/>
</dbReference>
<evidence type="ECO:0000256" key="9">
    <source>
        <dbReference type="PIRSR" id="PIRSR000350-4"/>
    </source>
</evidence>
<dbReference type="PIRSF" id="PIRSF000350">
    <property type="entry name" value="Mercury_reductase_MerA"/>
    <property type="match status" value="1"/>
</dbReference>
<dbReference type="Gene3D" id="3.50.50.60">
    <property type="entry name" value="FAD/NAD(P)-binding domain"/>
    <property type="match status" value="2"/>
</dbReference>
<keyword evidence="5 10" id="KW-0560">Oxidoreductase</keyword>
<evidence type="ECO:0000256" key="4">
    <source>
        <dbReference type="ARBA" id="ARBA00022857"/>
    </source>
</evidence>
<feature type="binding site" evidence="8">
    <location>
        <begin position="139"/>
        <end position="141"/>
    </location>
    <ligand>
        <name>FAD</name>
        <dbReference type="ChEBI" id="CHEBI:57692"/>
    </ligand>
</feature>
<evidence type="ECO:0000256" key="7">
    <source>
        <dbReference type="ARBA" id="ARBA00023284"/>
    </source>
</evidence>
<dbReference type="GO" id="GO:0003955">
    <property type="term" value="F:NAD(P)H dehydrogenase (quinone) activity"/>
    <property type="evidence" value="ECO:0007669"/>
    <property type="project" value="TreeGrafter"/>
</dbReference>
<dbReference type="InterPro" id="IPR016156">
    <property type="entry name" value="FAD/NAD-linked_Rdtase_dimer_sf"/>
</dbReference>
<evidence type="ECO:0000256" key="6">
    <source>
        <dbReference type="ARBA" id="ARBA00023157"/>
    </source>
</evidence>
<keyword evidence="8" id="KW-0547">Nucleotide-binding</keyword>
<dbReference type="GO" id="GO:0050660">
    <property type="term" value="F:flavin adenine dinucleotide binding"/>
    <property type="evidence" value="ECO:0007669"/>
    <property type="project" value="TreeGrafter"/>
</dbReference>
<dbReference type="Pfam" id="PF02852">
    <property type="entry name" value="Pyr_redox_dim"/>
    <property type="match status" value="1"/>
</dbReference>
<evidence type="ECO:0000256" key="1">
    <source>
        <dbReference type="ARBA" id="ARBA00007532"/>
    </source>
</evidence>
<evidence type="ECO:0000256" key="5">
    <source>
        <dbReference type="ARBA" id="ARBA00023002"/>
    </source>
</evidence>
<protein>
    <submittedName>
        <fullName evidence="13">Dihydrolipoamide dehydrogenase</fullName>
    </submittedName>
</protein>
<feature type="binding site" evidence="8">
    <location>
        <position position="52"/>
    </location>
    <ligand>
        <name>FAD</name>
        <dbReference type="ChEBI" id="CHEBI:57692"/>
    </ligand>
</feature>
<comment type="cofactor">
    <cofactor evidence="8">
        <name>FAD</name>
        <dbReference type="ChEBI" id="CHEBI:57692"/>
    </cofactor>
    <text evidence="8">Binds 1 FAD per subunit.</text>
</comment>
<dbReference type="AlphaFoldDB" id="A0A5C5GFG8"/>
<dbReference type="InterPro" id="IPR036188">
    <property type="entry name" value="FAD/NAD-bd_sf"/>
</dbReference>